<sequence>MEDVYPIGINSTFNKWGTPCNTTYGDCGCDNCAGNVQDVSARLDALAQYEDWRGLWPKTKAHNPQTFHGEGYWSRNPSDEELVAMNALSFHHGAKLIAAWVWPFTDSLGKPMGSFGATVSTSPVRDFIVKGQPRRLDLVAANGQAAPPLVDVACWVGEHGDKLLVSVVNGGYNALDAPIFIALPDAMVVKKPETVVWGNGSWSWTRDKRFGNHGLLTLRGQTGMATNMIIVDV</sequence>
<keyword evidence="2" id="KW-1185">Reference proteome</keyword>
<evidence type="ECO:0000313" key="2">
    <source>
        <dbReference type="Proteomes" id="UP000748025"/>
    </source>
</evidence>
<accession>A0A9P7SVC8</accession>
<proteinExistence type="predicted"/>
<dbReference type="EMBL" id="SRPW01004951">
    <property type="protein sequence ID" value="KAG5979409.1"/>
    <property type="molecule type" value="Genomic_DNA"/>
</dbReference>
<dbReference type="AlphaFoldDB" id="A0A9P7SVC8"/>
<dbReference type="OrthoDB" id="2338662at2759"/>
<evidence type="ECO:0000313" key="1">
    <source>
        <dbReference type="EMBL" id="KAG5979409.1"/>
    </source>
</evidence>
<protein>
    <submittedName>
        <fullName evidence="1">Uncharacterized protein</fullName>
    </submittedName>
</protein>
<comment type="caution">
    <text evidence="1">The sequence shown here is derived from an EMBL/GenBank/DDBJ whole genome shotgun (WGS) entry which is preliminary data.</text>
</comment>
<dbReference type="Proteomes" id="UP000748025">
    <property type="component" value="Unassembled WGS sequence"/>
</dbReference>
<name>A0A9P7SVC8_9HYPO</name>
<reference evidence="1" key="1">
    <citation type="journal article" date="2020" name="bioRxiv">
        <title>Whole genome comparisons of ergot fungi reveals the divergence and evolution of species within the genus Claviceps are the result of varying mechanisms driving genome evolution and host range expansion.</title>
        <authorList>
            <person name="Wyka S.A."/>
            <person name="Mondo S.J."/>
            <person name="Liu M."/>
            <person name="Dettman J."/>
            <person name="Nalam V."/>
            <person name="Broders K.D."/>
        </authorList>
    </citation>
    <scope>NUCLEOTIDE SEQUENCE</scope>
    <source>
        <strain evidence="1">CCC 602</strain>
    </source>
</reference>
<gene>
    <name evidence="1" type="ORF">E4U43_006898</name>
</gene>
<organism evidence="1 2">
    <name type="scientific">Claviceps pusilla</name>
    <dbReference type="NCBI Taxonomy" id="123648"/>
    <lineage>
        <taxon>Eukaryota</taxon>
        <taxon>Fungi</taxon>
        <taxon>Dikarya</taxon>
        <taxon>Ascomycota</taxon>
        <taxon>Pezizomycotina</taxon>
        <taxon>Sordariomycetes</taxon>
        <taxon>Hypocreomycetidae</taxon>
        <taxon>Hypocreales</taxon>
        <taxon>Clavicipitaceae</taxon>
        <taxon>Claviceps</taxon>
    </lineage>
</organism>